<sequence length="126" mass="13654">MTAGPSREDGSSPQGAASDNPVGIWPSAVWILVGTVHYLADPDQFAGWKGAVYFVLGTGAVALVGGMAGRLAHRRIDWILDYLLREVFHKRDWATWLVRLGLQVMVFGAEGLLVAGFASWLLGLME</sequence>
<evidence type="ECO:0000313" key="3">
    <source>
        <dbReference type="Proteomes" id="UP000245629"/>
    </source>
</evidence>
<feature type="transmembrane region" description="Helical" evidence="1">
    <location>
        <begin position="21"/>
        <end position="40"/>
    </location>
</feature>
<keyword evidence="3" id="KW-1185">Reference proteome</keyword>
<dbReference type="EMBL" id="CP029353">
    <property type="protein sequence ID" value="AWK87564.1"/>
    <property type="molecule type" value="Genomic_DNA"/>
</dbReference>
<dbReference type="KEGG" id="azz:DEW08_16250"/>
<reference evidence="3" key="1">
    <citation type="submission" date="2018-05" db="EMBL/GenBank/DDBJ databases">
        <title>Azospirillum thermophila sp. nov., a novel isolated from hot spring.</title>
        <authorList>
            <person name="Zhao Z."/>
        </authorList>
    </citation>
    <scope>NUCLEOTIDE SEQUENCE [LARGE SCALE GENOMIC DNA]</scope>
    <source>
        <strain evidence="3">CFH 70021</strain>
    </source>
</reference>
<evidence type="ECO:0000313" key="2">
    <source>
        <dbReference type="EMBL" id="AWK87564.1"/>
    </source>
</evidence>
<keyword evidence="1" id="KW-1133">Transmembrane helix</keyword>
<keyword evidence="1" id="KW-0812">Transmembrane</keyword>
<accession>A0A2S2CSS6</accession>
<name>A0A2S2CSS6_9PROT</name>
<gene>
    <name evidence="2" type="ORF">DEW08_16250</name>
</gene>
<feature type="transmembrane region" description="Helical" evidence="1">
    <location>
        <begin position="93"/>
        <end position="122"/>
    </location>
</feature>
<dbReference type="OrthoDB" id="7308074at2"/>
<feature type="transmembrane region" description="Helical" evidence="1">
    <location>
        <begin position="52"/>
        <end position="72"/>
    </location>
</feature>
<proteinExistence type="predicted"/>
<evidence type="ECO:0000256" key="1">
    <source>
        <dbReference type="SAM" id="Phobius"/>
    </source>
</evidence>
<protein>
    <submittedName>
        <fullName evidence="2">Uncharacterized protein</fullName>
    </submittedName>
</protein>
<dbReference type="RefSeq" id="WP_109328850.1">
    <property type="nucleotide sequence ID" value="NZ_CP029353.1"/>
</dbReference>
<keyword evidence="1" id="KW-0472">Membrane</keyword>
<dbReference type="AlphaFoldDB" id="A0A2S2CSS6"/>
<organism evidence="2 3">
    <name type="scientific">Azospirillum thermophilum</name>
    <dbReference type="NCBI Taxonomy" id="2202148"/>
    <lineage>
        <taxon>Bacteria</taxon>
        <taxon>Pseudomonadati</taxon>
        <taxon>Pseudomonadota</taxon>
        <taxon>Alphaproteobacteria</taxon>
        <taxon>Rhodospirillales</taxon>
        <taxon>Azospirillaceae</taxon>
        <taxon>Azospirillum</taxon>
    </lineage>
</organism>
<dbReference type="Proteomes" id="UP000245629">
    <property type="component" value="Chromosome 2"/>
</dbReference>